<dbReference type="InterPro" id="IPR018814">
    <property type="entry name" value="DUF5427"/>
</dbReference>
<dbReference type="RefSeq" id="XP_016612329.1">
    <property type="nucleotide sequence ID" value="XM_016748360.1"/>
</dbReference>
<evidence type="ECO:0000313" key="2">
    <source>
        <dbReference type="EMBL" id="KND04290.1"/>
    </source>
</evidence>
<evidence type="ECO:0000313" key="3">
    <source>
        <dbReference type="Proteomes" id="UP000053201"/>
    </source>
</evidence>
<dbReference type="OrthoDB" id="2134339at2759"/>
<dbReference type="EMBL" id="KQ257450">
    <property type="protein sequence ID" value="KND04290.1"/>
    <property type="molecule type" value="Genomic_DNA"/>
</dbReference>
<feature type="compositionally biased region" description="Polar residues" evidence="1">
    <location>
        <begin position="29"/>
        <end position="49"/>
    </location>
</feature>
<accession>A0A0L0HTR2</accession>
<dbReference type="PANTHER" id="PTHR28265:SF1">
    <property type="entry name" value="MAINTENANCE OF TELOMERE CAPPING PROTEIN 1"/>
    <property type="match status" value="1"/>
</dbReference>
<evidence type="ECO:0000256" key="1">
    <source>
        <dbReference type="SAM" id="MobiDB-lite"/>
    </source>
</evidence>
<feature type="compositionally biased region" description="Low complexity" evidence="1">
    <location>
        <begin position="58"/>
        <end position="73"/>
    </location>
</feature>
<reference evidence="2 3" key="1">
    <citation type="submission" date="2009-08" db="EMBL/GenBank/DDBJ databases">
        <title>The Genome Sequence of Spizellomyces punctatus strain DAOM BR117.</title>
        <authorList>
            <consortium name="The Broad Institute Genome Sequencing Platform"/>
            <person name="Russ C."/>
            <person name="Cuomo C."/>
            <person name="Shea T."/>
            <person name="Young S.K."/>
            <person name="Zeng Q."/>
            <person name="Koehrsen M."/>
            <person name="Haas B."/>
            <person name="Borodovsky M."/>
            <person name="Guigo R."/>
            <person name="Alvarado L."/>
            <person name="Berlin A."/>
            <person name="Bochicchio J."/>
            <person name="Borenstein D."/>
            <person name="Chapman S."/>
            <person name="Chen Z."/>
            <person name="Engels R."/>
            <person name="Freedman E."/>
            <person name="Gellesch M."/>
            <person name="Goldberg J."/>
            <person name="Griggs A."/>
            <person name="Gujja S."/>
            <person name="Heiman D."/>
            <person name="Hepburn T."/>
            <person name="Howarth C."/>
            <person name="Jen D."/>
            <person name="Larson L."/>
            <person name="Lewis B."/>
            <person name="Mehta T."/>
            <person name="Park D."/>
            <person name="Pearson M."/>
            <person name="Roberts A."/>
            <person name="Saif S."/>
            <person name="Shenoy N."/>
            <person name="Sisk P."/>
            <person name="Stolte C."/>
            <person name="Sykes S."/>
            <person name="Thomson T."/>
            <person name="Walk T."/>
            <person name="White J."/>
            <person name="Yandava C."/>
            <person name="Burger G."/>
            <person name="Gray M.W."/>
            <person name="Holland P.W.H."/>
            <person name="King N."/>
            <person name="Lang F.B.F."/>
            <person name="Roger A.J."/>
            <person name="Ruiz-Trillo I."/>
            <person name="Lander E."/>
            <person name="Nusbaum C."/>
        </authorList>
    </citation>
    <scope>NUCLEOTIDE SEQUENCE [LARGE SCALE GENOMIC DNA]</scope>
    <source>
        <strain evidence="2 3">DAOM BR117</strain>
    </source>
</reference>
<gene>
    <name evidence="2" type="ORF">SPPG_00025</name>
</gene>
<dbReference type="InParanoid" id="A0A0L0HTR2"/>
<protein>
    <submittedName>
        <fullName evidence="2">Uncharacterized protein</fullName>
    </submittedName>
</protein>
<organism evidence="2 3">
    <name type="scientific">Spizellomyces punctatus (strain DAOM BR117)</name>
    <dbReference type="NCBI Taxonomy" id="645134"/>
    <lineage>
        <taxon>Eukaryota</taxon>
        <taxon>Fungi</taxon>
        <taxon>Fungi incertae sedis</taxon>
        <taxon>Chytridiomycota</taxon>
        <taxon>Chytridiomycota incertae sedis</taxon>
        <taxon>Chytridiomycetes</taxon>
        <taxon>Spizellomycetales</taxon>
        <taxon>Spizellomycetaceae</taxon>
        <taxon>Spizellomyces</taxon>
    </lineage>
</organism>
<dbReference type="PANTHER" id="PTHR28265">
    <property type="entry name" value="MAINTENANCE OF TELOMERE CAPPING PROTEIN 1"/>
    <property type="match status" value="1"/>
</dbReference>
<feature type="compositionally biased region" description="Polar residues" evidence="1">
    <location>
        <begin position="85"/>
        <end position="97"/>
    </location>
</feature>
<sequence>MTEPNAHQEVLQFLQDLDSIVPGEAAGGPTTSVAQNATPTTHAASSQDVLSFLNELDAPPVSSASPSASTIPSQAPPVGVPASKPGQTNPYAATSSAPHRPPVVTSQRPPQGFSIPAPSPVTSQQTVPQQTNVPLIQPSYQSTDTSPTVRGDAWGWGNIWSQAAKVSGAAATSLTKGLETAKAMAEETAKAVSTNEKVKGIISNVNKEQFEKLGTDITRLTQSVVDTIAPPIGRGDHPSTAMFASNVTVWFCGEASGAADLDNLHDFVQSTVNEMWLNSRPRLCDKVSVNSVKHPEPKIADSLEEATKIVESTIERLHKLSDSSEPIPTASQAVFLVIQPFTTTLTSLLSDSQPHLQYYTVLVSGDTMHVATSVSQSVAVVAGEDGLVGKWAKHQKQRVLETAMADVCEEFAVRCQQGVQVE</sequence>
<name>A0A0L0HTR2_SPIPD</name>
<dbReference type="VEuPathDB" id="FungiDB:SPPG_00025"/>
<dbReference type="GeneID" id="27683779"/>
<keyword evidence="3" id="KW-1185">Reference proteome</keyword>
<dbReference type="AlphaFoldDB" id="A0A0L0HTR2"/>
<dbReference type="Pfam" id="PF10310">
    <property type="entry name" value="DUF5427"/>
    <property type="match status" value="1"/>
</dbReference>
<feature type="region of interest" description="Disordered" evidence="1">
    <location>
        <begin position="21"/>
        <end position="129"/>
    </location>
</feature>
<proteinExistence type="predicted"/>
<feature type="compositionally biased region" description="Low complexity" evidence="1">
    <location>
        <begin position="120"/>
        <end position="129"/>
    </location>
</feature>
<dbReference type="Proteomes" id="UP000053201">
    <property type="component" value="Unassembled WGS sequence"/>
</dbReference>